<sequence>MKQLEFSTLRIFVAVAEEGSLSGAAEKVHLAIAAVSKRITDLEASSGAALFLRHARGVSLTPAGHALLQHAREILFRIDQMQSDLHQYTPGMKGQLRIASIGTALSQFLPTDLSHFSRAHPNVVIELSELRSTEVIDGVRDGRFDIGIFAATTPHDGLATYPYHSDELCVVVPGDHPLAGRASVRFVDTLEYPYIGQPLGSSLLNTLLAHSAMRLKVRFHVRSGHIFCRMVHEGLGIGVMPAQFTQPHAASMNIRALRLDESWARREIYVGARSEQGLSAPAQEFIGHLRTPDAMR</sequence>
<dbReference type="Proteomes" id="UP001501671">
    <property type="component" value="Unassembled WGS sequence"/>
</dbReference>
<dbReference type="RefSeq" id="WP_345247694.1">
    <property type="nucleotide sequence ID" value="NZ_BAABFO010000005.1"/>
</dbReference>
<gene>
    <name evidence="6" type="ORF">GCM10023144_13890</name>
</gene>
<dbReference type="Pfam" id="PF03466">
    <property type="entry name" value="LysR_substrate"/>
    <property type="match status" value="1"/>
</dbReference>
<proteinExistence type="inferred from homology"/>
<dbReference type="SUPFAM" id="SSF53850">
    <property type="entry name" value="Periplasmic binding protein-like II"/>
    <property type="match status" value="1"/>
</dbReference>
<organism evidence="6 7">
    <name type="scientific">Pigmentiphaga soli</name>
    <dbReference type="NCBI Taxonomy" id="1007095"/>
    <lineage>
        <taxon>Bacteria</taxon>
        <taxon>Pseudomonadati</taxon>
        <taxon>Pseudomonadota</taxon>
        <taxon>Betaproteobacteria</taxon>
        <taxon>Burkholderiales</taxon>
        <taxon>Alcaligenaceae</taxon>
        <taxon>Pigmentiphaga</taxon>
    </lineage>
</organism>
<dbReference type="InterPro" id="IPR036390">
    <property type="entry name" value="WH_DNA-bd_sf"/>
</dbReference>
<protein>
    <submittedName>
        <fullName evidence="6">LysR family transcriptional regulator</fullName>
    </submittedName>
</protein>
<keyword evidence="2" id="KW-0805">Transcription regulation</keyword>
<dbReference type="Pfam" id="PF00126">
    <property type="entry name" value="HTH_1"/>
    <property type="match status" value="1"/>
</dbReference>
<evidence type="ECO:0000256" key="1">
    <source>
        <dbReference type="ARBA" id="ARBA00009437"/>
    </source>
</evidence>
<dbReference type="PANTHER" id="PTHR30419">
    <property type="entry name" value="HTH-TYPE TRANSCRIPTIONAL REGULATOR YBHD"/>
    <property type="match status" value="1"/>
</dbReference>
<comment type="caution">
    <text evidence="6">The sequence shown here is derived from an EMBL/GenBank/DDBJ whole genome shotgun (WGS) entry which is preliminary data.</text>
</comment>
<dbReference type="Gene3D" id="3.40.190.290">
    <property type="match status" value="1"/>
</dbReference>
<reference evidence="7" key="1">
    <citation type="journal article" date="2019" name="Int. J. Syst. Evol. Microbiol.">
        <title>The Global Catalogue of Microorganisms (GCM) 10K type strain sequencing project: providing services to taxonomists for standard genome sequencing and annotation.</title>
        <authorList>
            <consortium name="The Broad Institute Genomics Platform"/>
            <consortium name="The Broad Institute Genome Sequencing Center for Infectious Disease"/>
            <person name="Wu L."/>
            <person name="Ma J."/>
        </authorList>
    </citation>
    <scope>NUCLEOTIDE SEQUENCE [LARGE SCALE GENOMIC DNA]</scope>
    <source>
        <strain evidence="7">JCM 17666</strain>
    </source>
</reference>
<dbReference type="InterPro" id="IPR005119">
    <property type="entry name" value="LysR_subst-bd"/>
</dbReference>
<dbReference type="SUPFAM" id="SSF46785">
    <property type="entry name" value="Winged helix' DNA-binding domain"/>
    <property type="match status" value="1"/>
</dbReference>
<comment type="similarity">
    <text evidence="1">Belongs to the LysR transcriptional regulatory family.</text>
</comment>
<evidence type="ECO:0000259" key="5">
    <source>
        <dbReference type="PROSITE" id="PS50931"/>
    </source>
</evidence>
<evidence type="ECO:0000256" key="3">
    <source>
        <dbReference type="ARBA" id="ARBA00023125"/>
    </source>
</evidence>
<dbReference type="Gene3D" id="1.10.10.10">
    <property type="entry name" value="Winged helix-like DNA-binding domain superfamily/Winged helix DNA-binding domain"/>
    <property type="match status" value="1"/>
</dbReference>
<dbReference type="PANTHER" id="PTHR30419:SF2">
    <property type="entry name" value="LYSR FAMILY TRANSCRIPTIONAL REGULATOR"/>
    <property type="match status" value="1"/>
</dbReference>
<dbReference type="EMBL" id="BAABFO010000005">
    <property type="protein sequence ID" value="GAA4328263.1"/>
    <property type="molecule type" value="Genomic_DNA"/>
</dbReference>
<dbReference type="CDD" id="cd08421">
    <property type="entry name" value="PBP2_LTTR_like_1"/>
    <property type="match status" value="1"/>
</dbReference>
<keyword evidence="7" id="KW-1185">Reference proteome</keyword>
<dbReference type="InterPro" id="IPR050950">
    <property type="entry name" value="HTH-type_LysR_regulators"/>
</dbReference>
<dbReference type="InterPro" id="IPR036388">
    <property type="entry name" value="WH-like_DNA-bd_sf"/>
</dbReference>
<evidence type="ECO:0000313" key="6">
    <source>
        <dbReference type="EMBL" id="GAA4328263.1"/>
    </source>
</evidence>
<name>A0ABP8GQ58_9BURK</name>
<dbReference type="PROSITE" id="PS50931">
    <property type="entry name" value="HTH_LYSR"/>
    <property type="match status" value="1"/>
</dbReference>
<evidence type="ECO:0000256" key="2">
    <source>
        <dbReference type="ARBA" id="ARBA00023015"/>
    </source>
</evidence>
<evidence type="ECO:0000256" key="4">
    <source>
        <dbReference type="ARBA" id="ARBA00023163"/>
    </source>
</evidence>
<accession>A0ABP8GQ58</accession>
<keyword evidence="4" id="KW-0804">Transcription</keyword>
<dbReference type="InterPro" id="IPR000847">
    <property type="entry name" value="LysR_HTH_N"/>
</dbReference>
<evidence type="ECO:0000313" key="7">
    <source>
        <dbReference type="Proteomes" id="UP001501671"/>
    </source>
</evidence>
<keyword evidence="3" id="KW-0238">DNA-binding</keyword>
<feature type="domain" description="HTH lysR-type" evidence="5">
    <location>
        <begin position="4"/>
        <end position="61"/>
    </location>
</feature>